<feature type="transmembrane region" description="Helical" evidence="5">
    <location>
        <begin position="230"/>
        <end position="247"/>
    </location>
</feature>
<keyword evidence="8" id="KW-1185">Reference proteome</keyword>
<evidence type="ECO:0000313" key="7">
    <source>
        <dbReference type="EMBL" id="KAK7582196.1"/>
    </source>
</evidence>
<sequence length="503" mass="55844">MVYSPTERPIFQVRKETMETGKNAEKKLEIEKGLEDHLVKPTSYVQAQLLFCILFKKVFDKYFLTLEKPGFTRLGLLKGPGGVIYDATRITSKDQVASSDPTLLHIVKSSMGAGVLAMPYAFKNAGLILGVVASAVTGLAITHAMITLVNCAQKLGGKFNKSQMSYADTAEYAFIHGYQGKLKKFAYIARGFVNFFLFLTIYGVITYYVLLISSTFKQVIERYTNTDHDIRLFTLSIIFIVYPAGIVSQLRHLVPFSAVANAVLLFSLGLIFCEIFRDLPPFSSRPLIENPAQWPIFLGTSFVSMEGIGTILPLENEMKNPTHLTHSPGLLYIGMLFSVLINTLIGFFGYLKYGPETRGVISLNLPGDWISESLKITVALVVLFTYGLQMTAPMNVAWDGIRPMIKKNNLLYYYGLRSLLILGNVLIAAAIPSLGGIISLMGSMGFSVIGFFVPAFIDLICLSKDEHGFMKWRVFKNIIMILFSIVCAGIGIYCSILEMKKES</sequence>
<keyword evidence="4 5" id="KW-0472">Membrane</keyword>
<dbReference type="GO" id="GO:0005774">
    <property type="term" value="C:vacuolar membrane"/>
    <property type="evidence" value="ECO:0007669"/>
    <property type="project" value="TreeGrafter"/>
</dbReference>
<dbReference type="InterPro" id="IPR013057">
    <property type="entry name" value="AA_transpt_TM"/>
</dbReference>
<evidence type="ECO:0000313" key="8">
    <source>
        <dbReference type="Proteomes" id="UP001367676"/>
    </source>
</evidence>
<feature type="transmembrane region" description="Helical" evidence="5">
    <location>
        <begin position="474"/>
        <end position="493"/>
    </location>
</feature>
<organism evidence="7 8">
    <name type="scientific">Parthenolecanium corni</name>
    <dbReference type="NCBI Taxonomy" id="536013"/>
    <lineage>
        <taxon>Eukaryota</taxon>
        <taxon>Metazoa</taxon>
        <taxon>Ecdysozoa</taxon>
        <taxon>Arthropoda</taxon>
        <taxon>Hexapoda</taxon>
        <taxon>Insecta</taxon>
        <taxon>Pterygota</taxon>
        <taxon>Neoptera</taxon>
        <taxon>Paraneoptera</taxon>
        <taxon>Hemiptera</taxon>
        <taxon>Sternorrhyncha</taxon>
        <taxon>Coccoidea</taxon>
        <taxon>Coccidae</taxon>
        <taxon>Parthenolecanium</taxon>
    </lineage>
</organism>
<comment type="subcellular location">
    <subcellularLocation>
        <location evidence="1">Membrane</location>
        <topology evidence="1">Multi-pass membrane protein</topology>
    </subcellularLocation>
</comment>
<comment type="caution">
    <text evidence="7">The sequence shown here is derived from an EMBL/GenBank/DDBJ whole genome shotgun (WGS) entry which is preliminary data.</text>
</comment>
<name>A0AAN9TFC4_9HEMI</name>
<reference evidence="7 8" key="1">
    <citation type="submission" date="2024-03" db="EMBL/GenBank/DDBJ databases">
        <title>Adaptation during the transition from Ophiocordyceps entomopathogen to insect associate is accompanied by gene loss and intensified selection.</title>
        <authorList>
            <person name="Ward C.M."/>
            <person name="Onetto C.A."/>
            <person name="Borneman A.R."/>
        </authorList>
    </citation>
    <scope>NUCLEOTIDE SEQUENCE [LARGE SCALE GENOMIC DNA]</scope>
    <source>
        <strain evidence="7">AWRI1</strain>
        <tissue evidence="7">Single Adult Female</tissue>
    </source>
</reference>
<evidence type="ECO:0000256" key="5">
    <source>
        <dbReference type="SAM" id="Phobius"/>
    </source>
</evidence>
<protein>
    <recommendedName>
        <fullName evidence="6">Amino acid transporter transmembrane domain-containing protein</fullName>
    </recommendedName>
</protein>
<feature type="transmembrane region" description="Helical" evidence="5">
    <location>
        <begin position="128"/>
        <end position="152"/>
    </location>
</feature>
<dbReference type="EMBL" id="JBBCAQ010000033">
    <property type="protein sequence ID" value="KAK7582196.1"/>
    <property type="molecule type" value="Genomic_DNA"/>
</dbReference>
<dbReference type="Proteomes" id="UP001367676">
    <property type="component" value="Unassembled WGS sequence"/>
</dbReference>
<accession>A0AAN9TFC4</accession>
<feature type="transmembrane region" description="Helical" evidence="5">
    <location>
        <begin position="254"/>
        <end position="272"/>
    </location>
</feature>
<dbReference type="GO" id="GO:0015179">
    <property type="term" value="F:L-amino acid transmembrane transporter activity"/>
    <property type="evidence" value="ECO:0007669"/>
    <property type="project" value="TreeGrafter"/>
</dbReference>
<keyword evidence="3 5" id="KW-1133">Transmembrane helix</keyword>
<feature type="transmembrane region" description="Helical" evidence="5">
    <location>
        <begin position="330"/>
        <end position="353"/>
    </location>
</feature>
<evidence type="ECO:0000256" key="3">
    <source>
        <dbReference type="ARBA" id="ARBA00022989"/>
    </source>
</evidence>
<feature type="transmembrane region" description="Helical" evidence="5">
    <location>
        <begin position="373"/>
        <end position="398"/>
    </location>
</feature>
<dbReference type="PANTHER" id="PTHR22950">
    <property type="entry name" value="AMINO ACID TRANSPORTER"/>
    <property type="match status" value="1"/>
</dbReference>
<feature type="transmembrane region" description="Helical" evidence="5">
    <location>
        <begin position="410"/>
        <end position="431"/>
    </location>
</feature>
<keyword evidence="2 5" id="KW-0812">Transmembrane</keyword>
<feature type="transmembrane region" description="Helical" evidence="5">
    <location>
        <begin position="191"/>
        <end position="210"/>
    </location>
</feature>
<evidence type="ECO:0000256" key="4">
    <source>
        <dbReference type="ARBA" id="ARBA00023136"/>
    </source>
</evidence>
<dbReference type="AlphaFoldDB" id="A0AAN9TFC4"/>
<feature type="transmembrane region" description="Helical" evidence="5">
    <location>
        <begin position="437"/>
        <end position="462"/>
    </location>
</feature>
<dbReference type="Pfam" id="PF01490">
    <property type="entry name" value="Aa_trans"/>
    <property type="match status" value="1"/>
</dbReference>
<feature type="domain" description="Amino acid transporter transmembrane" evidence="6">
    <location>
        <begin position="102"/>
        <end position="496"/>
    </location>
</feature>
<gene>
    <name evidence="7" type="ORF">V9T40_013641</name>
</gene>
<proteinExistence type="predicted"/>
<evidence type="ECO:0000259" key="6">
    <source>
        <dbReference type="Pfam" id="PF01490"/>
    </source>
</evidence>
<evidence type="ECO:0000256" key="2">
    <source>
        <dbReference type="ARBA" id="ARBA00022692"/>
    </source>
</evidence>
<evidence type="ECO:0000256" key="1">
    <source>
        <dbReference type="ARBA" id="ARBA00004141"/>
    </source>
</evidence>
<dbReference type="PANTHER" id="PTHR22950:SF349">
    <property type="entry name" value="AMINO ACID TRANSPORTER TRANSMEMBRANE DOMAIN-CONTAINING PROTEIN"/>
    <property type="match status" value="1"/>
</dbReference>